<protein>
    <submittedName>
        <fullName evidence="1">Histidine phosphatase superfamily</fullName>
    </submittedName>
</protein>
<dbReference type="InParanoid" id="A0A5J5F050"/>
<dbReference type="Proteomes" id="UP000326924">
    <property type="component" value="Unassembled WGS sequence"/>
</dbReference>
<dbReference type="InterPro" id="IPR013078">
    <property type="entry name" value="His_Pase_superF_clade-1"/>
</dbReference>
<dbReference type="Pfam" id="PF00300">
    <property type="entry name" value="His_Phos_1"/>
    <property type="match status" value="1"/>
</dbReference>
<dbReference type="Gene3D" id="3.40.50.1240">
    <property type="entry name" value="Phosphoglycerate mutase-like"/>
    <property type="match status" value="1"/>
</dbReference>
<reference evidence="1 2" key="1">
    <citation type="submission" date="2019-09" db="EMBL/GenBank/DDBJ databases">
        <title>Draft genome of the ectomycorrhizal ascomycete Sphaerosporella brunnea.</title>
        <authorList>
            <consortium name="DOE Joint Genome Institute"/>
            <person name="Benucci G.M."/>
            <person name="Marozzi G."/>
            <person name="Antonielli L."/>
            <person name="Sanchez S."/>
            <person name="Marco P."/>
            <person name="Wang X."/>
            <person name="Falini L.B."/>
            <person name="Barry K."/>
            <person name="Haridas S."/>
            <person name="Lipzen A."/>
            <person name="Labutti K."/>
            <person name="Grigoriev I.V."/>
            <person name="Murat C."/>
            <person name="Martin F."/>
            <person name="Albertini E."/>
            <person name="Donnini D."/>
            <person name="Bonito G."/>
        </authorList>
    </citation>
    <scope>NUCLEOTIDE SEQUENCE [LARGE SCALE GENOMIC DNA]</scope>
    <source>
        <strain evidence="1 2">Sb_GMNB300</strain>
    </source>
</reference>
<dbReference type="GO" id="GO:0046390">
    <property type="term" value="P:ribose phosphate biosynthetic process"/>
    <property type="evidence" value="ECO:0007669"/>
    <property type="project" value="TreeGrafter"/>
</dbReference>
<keyword evidence="2" id="KW-1185">Reference proteome</keyword>
<dbReference type="EMBL" id="VXIS01000066">
    <property type="protein sequence ID" value="KAA8908671.1"/>
    <property type="molecule type" value="Genomic_DNA"/>
</dbReference>
<dbReference type="GO" id="GO:0050278">
    <property type="term" value="F:sedoheptulose-bisphosphatase activity"/>
    <property type="evidence" value="ECO:0007669"/>
    <property type="project" value="TreeGrafter"/>
</dbReference>
<dbReference type="PANTHER" id="PTHR48100:SF15">
    <property type="entry name" value="SEDOHEPTULOSE 1,7-BISPHOSPHATASE"/>
    <property type="match status" value="1"/>
</dbReference>
<sequence>MQRAQQKLQLLHSHIPPSCTAATTATDLLKEWDYGDYEWLRSSESWKQVPGGKWDIWTDGCLGGESPQQVEARCGRLIEEIKERWHRHGLEGKGKGDVICAAHGHLLRAFATRWIGRRLSEGVPLVLEAGGVGTLSYGHGNIGEPAILLGGAFVVGDEGAIASTKRGSASTQRGGHSPERRGWCSWCN</sequence>
<comment type="caution">
    <text evidence="1">The sequence shown here is derived from an EMBL/GenBank/DDBJ whole genome shotgun (WGS) entry which is preliminary data.</text>
</comment>
<dbReference type="SUPFAM" id="SSF53254">
    <property type="entry name" value="Phosphoglycerate mutase-like"/>
    <property type="match status" value="1"/>
</dbReference>
<organism evidence="1 2">
    <name type="scientific">Sphaerosporella brunnea</name>
    <dbReference type="NCBI Taxonomy" id="1250544"/>
    <lineage>
        <taxon>Eukaryota</taxon>
        <taxon>Fungi</taxon>
        <taxon>Dikarya</taxon>
        <taxon>Ascomycota</taxon>
        <taxon>Pezizomycotina</taxon>
        <taxon>Pezizomycetes</taxon>
        <taxon>Pezizales</taxon>
        <taxon>Pyronemataceae</taxon>
        <taxon>Sphaerosporella</taxon>
    </lineage>
</organism>
<dbReference type="InterPro" id="IPR029033">
    <property type="entry name" value="His_PPase_superfam"/>
</dbReference>
<name>A0A5J5F050_9PEZI</name>
<dbReference type="OrthoDB" id="4818801at2759"/>
<accession>A0A5J5F050</accession>
<dbReference type="PANTHER" id="PTHR48100">
    <property type="entry name" value="BROAD-SPECIFICITY PHOSPHATASE YOR283W-RELATED"/>
    <property type="match status" value="1"/>
</dbReference>
<gene>
    <name evidence="1" type="ORF">FN846DRAFT_944942</name>
</gene>
<evidence type="ECO:0000313" key="2">
    <source>
        <dbReference type="Proteomes" id="UP000326924"/>
    </source>
</evidence>
<evidence type="ECO:0000313" key="1">
    <source>
        <dbReference type="EMBL" id="KAA8908671.1"/>
    </source>
</evidence>
<dbReference type="AlphaFoldDB" id="A0A5J5F050"/>
<proteinExistence type="predicted"/>
<dbReference type="InterPro" id="IPR050275">
    <property type="entry name" value="PGM_Phosphatase"/>
</dbReference>